<reference evidence="1 2" key="1">
    <citation type="submission" date="2017-06" db="EMBL/GenBank/DDBJ databases">
        <authorList>
            <consortium name="Pathogen Informatics"/>
        </authorList>
    </citation>
    <scope>NUCLEOTIDE SEQUENCE [LARGE SCALE GENOMIC DNA]</scope>
    <source>
        <strain evidence="1 2">NCTC12149</strain>
    </source>
</reference>
<proteinExistence type="predicted"/>
<dbReference type="EMBL" id="LT906468">
    <property type="protein sequence ID" value="SNV44379.1"/>
    <property type="molecule type" value="Genomic_DNA"/>
</dbReference>
<dbReference type="Proteomes" id="UP000215355">
    <property type="component" value="Chromosome 1"/>
</dbReference>
<dbReference type="KEGG" id="smiz:4412673_00947"/>
<organism evidence="1 2">
    <name type="scientific">Sphingobacterium mizutaii</name>
    <dbReference type="NCBI Taxonomy" id="1010"/>
    <lineage>
        <taxon>Bacteria</taxon>
        <taxon>Pseudomonadati</taxon>
        <taxon>Bacteroidota</taxon>
        <taxon>Sphingobacteriia</taxon>
        <taxon>Sphingobacteriales</taxon>
        <taxon>Sphingobacteriaceae</taxon>
        <taxon>Sphingobacterium</taxon>
    </lineage>
</organism>
<evidence type="ECO:0000313" key="2">
    <source>
        <dbReference type="Proteomes" id="UP000215355"/>
    </source>
</evidence>
<sequence>MFPYIIKLASKADFIKRSPFYLHNKFTFELI</sequence>
<evidence type="ECO:0000313" key="1">
    <source>
        <dbReference type="EMBL" id="SNV44379.1"/>
    </source>
</evidence>
<accession>A0AAJ4X9M4</accession>
<dbReference type="AlphaFoldDB" id="A0AAJ4X9M4"/>
<protein>
    <submittedName>
        <fullName evidence="1">Uncharacterized protein</fullName>
    </submittedName>
</protein>
<gene>
    <name evidence="1" type="ORF">SAMEA4412673_00947</name>
</gene>
<name>A0AAJ4X9M4_9SPHI</name>